<dbReference type="Pfam" id="PF19045">
    <property type="entry name" value="Ligase_CoA_2"/>
    <property type="match status" value="1"/>
</dbReference>
<dbReference type="InterPro" id="IPR032875">
    <property type="entry name" value="Succ_CoA_lig_flav_dom"/>
</dbReference>
<reference evidence="2" key="1">
    <citation type="submission" date="2023-03" db="EMBL/GenBank/DDBJ databases">
        <title>Actinoallomurus iriomotensis NBRC 103684.</title>
        <authorList>
            <person name="Ichikawa N."/>
            <person name="Sato H."/>
            <person name="Tonouchi N."/>
        </authorList>
    </citation>
    <scope>NUCLEOTIDE SEQUENCE</scope>
    <source>
        <strain evidence="2">NBRC 103684</strain>
    </source>
</reference>
<gene>
    <name evidence="2" type="ORF">Airi02_030880</name>
</gene>
<dbReference type="SUPFAM" id="SSF56059">
    <property type="entry name" value="Glutathione synthetase ATP-binding domain-like"/>
    <property type="match status" value="1"/>
</dbReference>
<dbReference type="SUPFAM" id="SSF52210">
    <property type="entry name" value="Succinyl-CoA synthetase domains"/>
    <property type="match status" value="2"/>
</dbReference>
<dbReference type="PANTHER" id="PTHR42793">
    <property type="entry name" value="COA BINDING DOMAIN CONTAINING PROTEIN"/>
    <property type="match status" value="1"/>
</dbReference>
<feature type="domain" description="N-acetyltransferase" evidence="1">
    <location>
        <begin position="22"/>
        <end position="173"/>
    </location>
</feature>
<comment type="caution">
    <text evidence="2">The sequence shown here is derived from an EMBL/GenBank/DDBJ whole genome shotgun (WGS) entry which is preliminary data.</text>
</comment>
<dbReference type="InterPro" id="IPR016181">
    <property type="entry name" value="Acyl_CoA_acyltransferase"/>
</dbReference>
<dbReference type="Gene3D" id="3.40.50.261">
    <property type="entry name" value="Succinyl-CoA synthetase domains"/>
    <property type="match status" value="2"/>
</dbReference>
<dbReference type="SUPFAM" id="SSF51735">
    <property type="entry name" value="NAD(P)-binding Rossmann-fold domains"/>
    <property type="match status" value="1"/>
</dbReference>
<dbReference type="InterPro" id="IPR043938">
    <property type="entry name" value="Ligase_CoA_dom"/>
</dbReference>
<accession>A0A9W6S0F7</accession>
<dbReference type="GO" id="GO:0043758">
    <property type="term" value="F:acetate-CoA ligase (ADP-forming) activity"/>
    <property type="evidence" value="ECO:0007669"/>
    <property type="project" value="InterPro"/>
</dbReference>
<dbReference type="Gene3D" id="3.30.470.20">
    <property type="entry name" value="ATP-grasp fold, B domain"/>
    <property type="match status" value="1"/>
</dbReference>
<dbReference type="PANTHER" id="PTHR42793:SF1">
    <property type="entry name" value="PEPTIDYL-LYSINE N-ACETYLTRANSFERASE PATZ"/>
    <property type="match status" value="1"/>
</dbReference>
<evidence type="ECO:0000259" key="1">
    <source>
        <dbReference type="PROSITE" id="PS51186"/>
    </source>
</evidence>
<dbReference type="Gene3D" id="3.30.1490.20">
    <property type="entry name" value="ATP-grasp fold, A domain"/>
    <property type="match status" value="1"/>
</dbReference>
<protein>
    <submittedName>
        <fullName evidence="2">Acyl-CoA synthetase</fullName>
    </submittedName>
</protein>
<dbReference type="InterPro" id="IPR003781">
    <property type="entry name" value="CoA-bd"/>
</dbReference>
<dbReference type="InterPro" id="IPR013815">
    <property type="entry name" value="ATP_grasp_subdomain_1"/>
</dbReference>
<dbReference type="Gene3D" id="3.40.630.30">
    <property type="match status" value="1"/>
</dbReference>
<dbReference type="Gene3D" id="3.40.50.720">
    <property type="entry name" value="NAD(P)-binding Rossmann-like Domain"/>
    <property type="match status" value="1"/>
</dbReference>
<keyword evidence="3" id="KW-1185">Reference proteome</keyword>
<sequence>MLGDMVESAAPVYALLTDGTAVAIREVLPADLDAVHKLHRDMSPENLYLRFFGISPRIADEVAARLCREPGPDHAVLGAWLAGELIGVGEYDRTATAGEAEIALAVADRMHNRGVGTLLLEHLVSLARSRGLVAFRAETLAQNVAMARVFACAGLPVDRRTVNGVVEVTIPLTGDGTYLDAVAERERLADVESLRHLLCPASVAVVGAGRRAGSVGGAILRNLLAGGFGGRVYAVNPNAGRELAGVPCFPSVSALPEGPDLAVIATPPDVIAEVAEECGRRGVRSLVVITSGLHGSALPGTCRRYGMRLVGPNCFGIANTAVRLDATFAARAARAGRAGVVVQSGGIGIALRDHLSRLDIGVSTFVSTGDKYDVSSNDLLLWWESDPATRLGVLYLESFGNPRKFSRTARRLGRRMPLLTVVAGRSAAGHRAAASHTAAAATPAVTQEALFQQAGVIAAAGLGELLDTATLLAHQPLPAGPRVAVVSNAGGAGVLAADACADAGLTAAALGDATVRELTGLLPPGAACAGPVDTTAAIDPGRFTRCLDIVAADLGVDAVIAIVVPTAASDLVSAVTTGGTARPLAAVVLGQDETVRARPGPGGRRVPSYAFPEHAARAVARAWSYRRWLDRPQGREPDLGAITASPVARIIQDALARSPEGDWLSPADCMDVLTAYGIPVIEWRRASSADEAVRAAAGLCGHVALKAHVPGLVHKSDAGAVALDLHGEPDVRHAYTRFVDLFGDRLRGVLVQRMARTGVEVLCGVVQEPVFGPLVVFGLGGVTTDVLEDRSARLTPLTDLDAAELIRSIRGAPLLFGHRGAPAVDTAALEDTLLRLSRLADDHPEIAEIDLNPIIARPDGVTAVDARIHVLPQRRWDPHLRRLR</sequence>
<dbReference type="Pfam" id="PF13380">
    <property type="entry name" value="CoA_binding_2"/>
    <property type="match status" value="1"/>
</dbReference>
<proteinExistence type="predicted"/>
<dbReference type="Pfam" id="PF00583">
    <property type="entry name" value="Acetyltransf_1"/>
    <property type="match status" value="1"/>
</dbReference>
<evidence type="ECO:0000313" key="2">
    <source>
        <dbReference type="EMBL" id="GLY85159.1"/>
    </source>
</evidence>
<dbReference type="SMART" id="SM00881">
    <property type="entry name" value="CoA_binding"/>
    <property type="match status" value="1"/>
</dbReference>
<dbReference type="GO" id="GO:0016747">
    <property type="term" value="F:acyltransferase activity, transferring groups other than amino-acyl groups"/>
    <property type="evidence" value="ECO:0007669"/>
    <property type="project" value="InterPro"/>
</dbReference>
<dbReference type="CDD" id="cd04301">
    <property type="entry name" value="NAT_SF"/>
    <property type="match status" value="1"/>
</dbReference>
<organism evidence="2 3">
    <name type="scientific">Actinoallomurus iriomotensis</name>
    <dbReference type="NCBI Taxonomy" id="478107"/>
    <lineage>
        <taxon>Bacteria</taxon>
        <taxon>Bacillati</taxon>
        <taxon>Actinomycetota</taxon>
        <taxon>Actinomycetes</taxon>
        <taxon>Streptosporangiales</taxon>
        <taxon>Thermomonosporaceae</taxon>
        <taxon>Actinoallomurus</taxon>
    </lineage>
</organism>
<dbReference type="SUPFAM" id="SSF55729">
    <property type="entry name" value="Acyl-CoA N-acyltransferases (Nat)"/>
    <property type="match status" value="1"/>
</dbReference>
<name>A0A9W6S0F7_9ACTN</name>
<dbReference type="InterPro" id="IPR036291">
    <property type="entry name" value="NAD(P)-bd_dom_sf"/>
</dbReference>
<dbReference type="InterPro" id="IPR000182">
    <property type="entry name" value="GNAT_dom"/>
</dbReference>
<dbReference type="PROSITE" id="PS51186">
    <property type="entry name" value="GNAT"/>
    <property type="match status" value="1"/>
</dbReference>
<dbReference type="Pfam" id="PF13549">
    <property type="entry name" value="ATP-grasp_5"/>
    <property type="match status" value="1"/>
</dbReference>
<dbReference type="Proteomes" id="UP001165074">
    <property type="component" value="Unassembled WGS sequence"/>
</dbReference>
<dbReference type="GO" id="GO:0005524">
    <property type="term" value="F:ATP binding"/>
    <property type="evidence" value="ECO:0007669"/>
    <property type="project" value="InterPro"/>
</dbReference>
<evidence type="ECO:0000313" key="3">
    <source>
        <dbReference type="Proteomes" id="UP001165074"/>
    </source>
</evidence>
<dbReference type="InterPro" id="IPR016102">
    <property type="entry name" value="Succinyl-CoA_synth-like"/>
</dbReference>
<dbReference type="EMBL" id="BSTK01000004">
    <property type="protein sequence ID" value="GLY85159.1"/>
    <property type="molecule type" value="Genomic_DNA"/>
</dbReference>
<dbReference type="AlphaFoldDB" id="A0A9W6S0F7"/>
<dbReference type="Pfam" id="PF13607">
    <property type="entry name" value="Succ_CoA_lig"/>
    <property type="match status" value="1"/>
</dbReference>